<feature type="transmembrane region" description="Helical" evidence="1">
    <location>
        <begin position="110"/>
        <end position="130"/>
    </location>
</feature>
<dbReference type="NCBIfam" id="NF038065">
    <property type="entry name" value="Pr6Pr"/>
    <property type="match status" value="1"/>
</dbReference>
<dbReference type="OrthoDB" id="9809977at2"/>
<evidence type="ECO:0000313" key="2">
    <source>
        <dbReference type="EMBL" id="TXK09493.1"/>
    </source>
</evidence>
<comment type="caution">
    <text evidence="2">The sequence shown here is derived from an EMBL/GenBank/DDBJ whole genome shotgun (WGS) entry which is preliminary data.</text>
</comment>
<keyword evidence="1" id="KW-0812">Transmembrane</keyword>
<feature type="transmembrane region" description="Helical" evidence="1">
    <location>
        <begin position="218"/>
        <end position="245"/>
    </location>
</feature>
<name>A0A5C8HTT4_9MICO</name>
<dbReference type="EMBL" id="VRSV01000002">
    <property type="protein sequence ID" value="TXK09493.1"/>
    <property type="molecule type" value="Genomic_DNA"/>
</dbReference>
<gene>
    <name evidence="2" type="ORF">FVP77_11240</name>
</gene>
<feature type="transmembrane region" description="Helical" evidence="1">
    <location>
        <begin position="36"/>
        <end position="57"/>
    </location>
</feature>
<keyword evidence="1" id="KW-1133">Transmembrane helix</keyword>
<dbReference type="Proteomes" id="UP000321034">
    <property type="component" value="Unassembled WGS sequence"/>
</dbReference>
<accession>A0A5C8HTT4</accession>
<proteinExistence type="predicted"/>
<reference evidence="2 3" key="1">
    <citation type="submission" date="2019-08" db="EMBL/GenBank/DDBJ databases">
        <authorList>
            <person name="Dong K."/>
        </authorList>
    </citation>
    <scope>NUCLEOTIDE SEQUENCE [LARGE SCALE GENOMIC DNA]</scope>
    <source>
        <strain evidence="2 3">JCM14558</strain>
    </source>
</reference>
<dbReference type="RefSeq" id="WP_147894706.1">
    <property type="nucleotide sequence ID" value="NZ_BAAANR010000001.1"/>
</dbReference>
<evidence type="ECO:0000313" key="3">
    <source>
        <dbReference type="Proteomes" id="UP000321034"/>
    </source>
</evidence>
<protein>
    <recommendedName>
        <fullName evidence="4">Pr6Pr family membrane protein</fullName>
    </recommendedName>
</protein>
<sequence length="262" mass="28267">MDDGRPTPIRGTRARAAGRMIATALRSNEWAQTWTMLRVAAAITAVVGVAAPAEVVIRGAIEGDRHVPTVAANYFGFFTMVSNSAAAVVLLWAAVWFWIARGGRREPAPLAMALAAATTCIFVTGVVYNVNVPGMPMARNAILPWASVILHGIVPSFFVLDLFLGPNRRALPWSRVAWILAFPAAWVVYTLARANLVTNTLTGVPYWYPYPFLNPYQPGGYVTVAGFVGLIGLVVLLAALVVVAVGRRRGRDLDVSAPRRRG</sequence>
<feature type="transmembrane region" description="Helical" evidence="1">
    <location>
        <begin position="77"/>
        <end position="98"/>
    </location>
</feature>
<feature type="transmembrane region" description="Helical" evidence="1">
    <location>
        <begin position="142"/>
        <end position="164"/>
    </location>
</feature>
<dbReference type="InterPro" id="IPR049713">
    <property type="entry name" value="Pr6Pr-like"/>
</dbReference>
<keyword evidence="3" id="KW-1185">Reference proteome</keyword>
<dbReference type="AlphaFoldDB" id="A0A5C8HTT4"/>
<organism evidence="2 3">
    <name type="scientific">Microbacterium hatanonis</name>
    <dbReference type="NCBI Taxonomy" id="404366"/>
    <lineage>
        <taxon>Bacteria</taxon>
        <taxon>Bacillati</taxon>
        <taxon>Actinomycetota</taxon>
        <taxon>Actinomycetes</taxon>
        <taxon>Micrococcales</taxon>
        <taxon>Microbacteriaceae</taxon>
        <taxon>Microbacterium</taxon>
    </lineage>
</organism>
<evidence type="ECO:0008006" key="4">
    <source>
        <dbReference type="Google" id="ProtNLM"/>
    </source>
</evidence>
<feature type="transmembrane region" description="Helical" evidence="1">
    <location>
        <begin position="176"/>
        <end position="198"/>
    </location>
</feature>
<keyword evidence="1" id="KW-0472">Membrane</keyword>
<evidence type="ECO:0000256" key="1">
    <source>
        <dbReference type="SAM" id="Phobius"/>
    </source>
</evidence>